<dbReference type="Pfam" id="PF00712">
    <property type="entry name" value="DNA_pol3_beta"/>
    <property type="match status" value="1"/>
</dbReference>
<dbReference type="GO" id="GO:0008408">
    <property type="term" value="F:3'-5' exonuclease activity"/>
    <property type="evidence" value="ECO:0007669"/>
    <property type="project" value="InterPro"/>
</dbReference>
<dbReference type="InterPro" id="IPR046938">
    <property type="entry name" value="DNA_clamp_sf"/>
</dbReference>
<evidence type="ECO:0000256" key="5">
    <source>
        <dbReference type="ARBA" id="ARBA00022695"/>
    </source>
</evidence>
<keyword evidence="6" id="KW-0235">DNA replication</keyword>
<name>A0A6J6NFF0_9ZZZZ</name>
<evidence type="ECO:0000259" key="9">
    <source>
        <dbReference type="Pfam" id="PF00712"/>
    </source>
</evidence>
<keyword evidence="5" id="KW-0548">Nucleotidyltransferase</keyword>
<keyword evidence="7" id="KW-0239">DNA-directed DNA polymerase</keyword>
<dbReference type="SMART" id="SM00480">
    <property type="entry name" value="POL3Bc"/>
    <property type="match status" value="1"/>
</dbReference>
<sequence length="376" mass="40502">MIDTDITLGGALKVSVSKSALAEHLALVSRGVSSRTAVLVLGGIQLRATGETLSLAATDMELSLRSSVGANVQNEGEVVVPGRLLNDVVRSLPDADVVLEHLSGEAVLSITSGSASYRIHTYAAEDFPRLPDIDTVGFHDLEADALIETVNRVGRSASRDESRPVLTGVLVRFEPGKLVMAATDSYRLAVKETPLTGAVPELEAIIPARALQELARMAGDSSTVQLGVHENHVVFGAGSGWLTTRRIDGQFPNYRQLLPEQFEHELALPREEVLGVVRRVSVMAQRNSPLRLRFAEGELTISAQTQDVGEARESLPAPYTGEPLEIGFNADFLRDGLESIEGDALRFKLISPLRPAVLQGPAQDYTYLIMPIRLAG</sequence>
<gene>
    <name evidence="12" type="ORF">UFOPK2399_00106</name>
</gene>
<evidence type="ECO:0000313" key="12">
    <source>
        <dbReference type="EMBL" id="CAB4683395.1"/>
    </source>
</evidence>
<evidence type="ECO:0000256" key="7">
    <source>
        <dbReference type="ARBA" id="ARBA00022932"/>
    </source>
</evidence>
<dbReference type="EMBL" id="CAEZXP010000001">
    <property type="protein sequence ID" value="CAB4683395.1"/>
    <property type="molecule type" value="Genomic_DNA"/>
</dbReference>
<keyword evidence="3" id="KW-0963">Cytoplasm</keyword>
<organism evidence="12">
    <name type="scientific">freshwater metagenome</name>
    <dbReference type="NCBI Taxonomy" id="449393"/>
    <lineage>
        <taxon>unclassified sequences</taxon>
        <taxon>metagenomes</taxon>
        <taxon>ecological metagenomes</taxon>
    </lineage>
</organism>
<comment type="similarity">
    <text evidence="2">Belongs to the beta sliding clamp family.</text>
</comment>
<evidence type="ECO:0000256" key="1">
    <source>
        <dbReference type="ARBA" id="ARBA00004496"/>
    </source>
</evidence>
<dbReference type="NCBIfam" id="TIGR00663">
    <property type="entry name" value="dnan"/>
    <property type="match status" value="1"/>
</dbReference>
<evidence type="ECO:0000256" key="4">
    <source>
        <dbReference type="ARBA" id="ARBA00022679"/>
    </source>
</evidence>
<reference evidence="12" key="1">
    <citation type="submission" date="2020-05" db="EMBL/GenBank/DDBJ databases">
        <authorList>
            <person name="Chiriac C."/>
            <person name="Salcher M."/>
            <person name="Ghai R."/>
            <person name="Kavagutti S V."/>
        </authorList>
    </citation>
    <scope>NUCLEOTIDE SEQUENCE</scope>
</reference>
<dbReference type="SUPFAM" id="SSF55979">
    <property type="entry name" value="DNA clamp"/>
    <property type="match status" value="3"/>
</dbReference>
<keyword evidence="4" id="KW-0808">Transferase</keyword>
<evidence type="ECO:0000256" key="6">
    <source>
        <dbReference type="ARBA" id="ARBA00022705"/>
    </source>
</evidence>
<evidence type="ECO:0000256" key="3">
    <source>
        <dbReference type="ARBA" id="ARBA00022490"/>
    </source>
</evidence>
<dbReference type="PANTHER" id="PTHR30478">
    <property type="entry name" value="DNA POLYMERASE III SUBUNIT BETA"/>
    <property type="match status" value="1"/>
</dbReference>
<accession>A0A6J6NFF0</accession>
<dbReference type="InterPro" id="IPR022637">
    <property type="entry name" value="DNA_polIII_beta_cen"/>
</dbReference>
<dbReference type="PANTHER" id="PTHR30478:SF0">
    <property type="entry name" value="BETA SLIDING CLAMP"/>
    <property type="match status" value="1"/>
</dbReference>
<dbReference type="Pfam" id="PF02767">
    <property type="entry name" value="DNA_pol3_beta_2"/>
    <property type="match status" value="1"/>
</dbReference>
<dbReference type="InterPro" id="IPR022634">
    <property type="entry name" value="DNA_polIII_beta_N"/>
</dbReference>
<dbReference type="InterPro" id="IPR022635">
    <property type="entry name" value="DNA_polIII_beta_C"/>
</dbReference>
<dbReference type="Pfam" id="PF02768">
    <property type="entry name" value="DNA_pol3_beta_3"/>
    <property type="match status" value="1"/>
</dbReference>
<dbReference type="PIRSF" id="PIRSF000804">
    <property type="entry name" value="DNA_pol_III_b"/>
    <property type="match status" value="1"/>
</dbReference>
<evidence type="ECO:0000256" key="2">
    <source>
        <dbReference type="ARBA" id="ARBA00010752"/>
    </source>
</evidence>
<proteinExistence type="inferred from homology"/>
<feature type="domain" description="DNA polymerase III beta sliding clamp N-terminal" evidence="9">
    <location>
        <begin position="13"/>
        <end position="131"/>
    </location>
</feature>
<keyword evidence="8" id="KW-0238">DNA-binding</keyword>
<dbReference type="GO" id="GO:0009360">
    <property type="term" value="C:DNA polymerase III complex"/>
    <property type="evidence" value="ECO:0007669"/>
    <property type="project" value="InterPro"/>
</dbReference>
<dbReference type="CDD" id="cd00140">
    <property type="entry name" value="beta_clamp"/>
    <property type="match status" value="1"/>
</dbReference>
<dbReference type="Gene3D" id="3.10.150.10">
    <property type="entry name" value="DNA Polymerase III, subunit A, domain 2"/>
    <property type="match status" value="3"/>
</dbReference>
<dbReference type="GO" id="GO:0006271">
    <property type="term" value="P:DNA strand elongation involved in DNA replication"/>
    <property type="evidence" value="ECO:0007669"/>
    <property type="project" value="TreeGrafter"/>
</dbReference>
<protein>
    <submittedName>
        <fullName evidence="12">Unannotated protein</fullName>
    </submittedName>
</protein>
<dbReference type="GO" id="GO:0003677">
    <property type="term" value="F:DNA binding"/>
    <property type="evidence" value="ECO:0007669"/>
    <property type="project" value="UniProtKB-KW"/>
</dbReference>
<dbReference type="AlphaFoldDB" id="A0A6J6NFF0"/>
<feature type="domain" description="DNA polymerase III beta sliding clamp central" evidence="10">
    <location>
        <begin position="141"/>
        <end position="253"/>
    </location>
</feature>
<dbReference type="GO" id="GO:0003887">
    <property type="term" value="F:DNA-directed DNA polymerase activity"/>
    <property type="evidence" value="ECO:0007669"/>
    <property type="project" value="UniProtKB-KW"/>
</dbReference>
<feature type="domain" description="DNA polymerase III beta sliding clamp C-terminal" evidence="11">
    <location>
        <begin position="255"/>
        <end position="373"/>
    </location>
</feature>
<dbReference type="InterPro" id="IPR001001">
    <property type="entry name" value="DNA_polIII_beta"/>
</dbReference>
<evidence type="ECO:0000256" key="8">
    <source>
        <dbReference type="ARBA" id="ARBA00023125"/>
    </source>
</evidence>
<comment type="subcellular location">
    <subcellularLocation>
        <location evidence="1">Cytoplasm</location>
    </subcellularLocation>
</comment>
<dbReference type="GO" id="GO:0005737">
    <property type="term" value="C:cytoplasm"/>
    <property type="evidence" value="ECO:0007669"/>
    <property type="project" value="UniProtKB-SubCell"/>
</dbReference>
<evidence type="ECO:0000259" key="11">
    <source>
        <dbReference type="Pfam" id="PF02768"/>
    </source>
</evidence>
<evidence type="ECO:0000259" key="10">
    <source>
        <dbReference type="Pfam" id="PF02767"/>
    </source>
</evidence>